<keyword evidence="1" id="KW-1133">Transmembrane helix</keyword>
<dbReference type="RefSeq" id="WP_345385330.1">
    <property type="nucleotide sequence ID" value="NZ_BAAAXS010000001.1"/>
</dbReference>
<sequence>MTLHQGEDERARGLDRQAAAETAAVITGSVTGRRAPAPAVVAALLAGACGAVVAARLVRARLSRGVRAPVLGRRCQSTHERIRHHER</sequence>
<evidence type="ECO:0000256" key="1">
    <source>
        <dbReference type="SAM" id="Phobius"/>
    </source>
</evidence>
<evidence type="ECO:0008006" key="4">
    <source>
        <dbReference type="Google" id="ProtNLM"/>
    </source>
</evidence>
<keyword evidence="1" id="KW-0472">Membrane</keyword>
<comment type="caution">
    <text evidence="2">The sequence shown here is derived from an EMBL/GenBank/DDBJ whole genome shotgun (WGS) entry which is preliminary data.</text>
</comment>
<reference evidence="2 3" key="1">
    <citation type="submission" date="2024-09" db="EMBL/GenBank/DDBJ databases">
        <authorList>
            <person name="Sun Q."/>
            <person name="Mori K."/>
        </authorList>
    </citation>
    <scope>NUCLEOTIDE SEQUENCE [LARGE SCALE GENOMIC DNA]</scope>
    <source>
        <strain evidence="2 3">JCM 3324</strain>
    </source>
</reference>
<dbReference type="EMBL" id="JBHMCF010000010">
    <property type="protein sequence ID" value="MFB9469928.1"/>
    <property type="molecule type" value="Genomic_DNA"/>
</dbReference>
<name>A0ABV5NI26_9ACTN</name>
<feature type="transmembrane region" description="Helical" evidence="1">
    <location>
        <begin position="39"/>
        <end position="58"/>
    </location>
</feature>
<keyword evidence="3" id="KW-1185">Reference proteome</keyword>
<gene>
    <name evidence="2" type="ORF">ACFFR3_10460</name>
</gene>
<organism evidence="2 3">
    <name type="scientific">Nonomuraea salmonea</name>
    <dbReference type="NCBI Taxonomy" id="46181"/>
    <lineage>
        <taxon>Bacteria</taxon>
        <taxon>Bacillati</taxon>
        <taxon>Actinomycetota</taxon>
        <taxon>Actinomycetes</taxon>
        <taxon>Streptosporangiales</taxon>
        <taxon>Streptosporangiaceae</taxon>
        <taxon>Nonomuraea</taxon>
    </lineage>
</organism>
<dbReference type="Proteomes" id="UP001589568">
    <property type="component" value="Unassembled WGS sequence"/>
</dbReference>
<keyword evidence="1" id="KW-0812">Transmembrane</keyword>
<evidence type="ECO:0000313" key="3">
    <source>
        <dbReference type="Proteomes" id="UP001589568"/>
    </source>
</evidence>
<proteinExistence type="predicted"/>
<evidence type="ECO:0000313" key="2">
    <source>
        <dbReference type="EMBL" id="MFB9469928.1"/>
    </source>
</evidence>
<accession>A0ABV5NI26</accession>
<protein>
    <recommendedName>
        <fullName evidence="4">DUF3618 domain-containing protein</fullName>
    </recommendedName>
</protein>